<evidence type="ECO:0000256" key="2">
    <source>
        <dbReference type="SAM" id="Phobius"/>
    </source>
</evidence>
<evidence type="ECO:0000259" key="3">
    <source>
        <dbReference type="Pfam" id="PF08486"/>
    </source>
</evidence>
<organism evidence="4 5">
    <name type="scientific">Lentihominibacter faecis</name>
    <dbReference type="NCBI Taxonomy" id="2764712"/>
    <lineage>
        <taxon>Bacteria</taxon>
        <taxon>Bacillati</taxon>
        <taxon>Bacillota</taxon>
        <taxon>Clostridia</taxon>
        <taxon>Peptostreptococcales</taxon>
        <taxon>Anaerovoracaceae</taxon>
        <taxon>Lentihominibacter</taxon>
    </lineage>
</organism>
<dbReference type="InterPro" id="IPR051922">
    <property type="entry name" value="Bact_Sporulation_Assoc"/>
</dbReference>
<comment type="caution">
    <text evidence="4">The sequence shown here is derived from an EMBL/GenBank/DDBJ whole genome shotgun (WGS) entry which is preliminary data.</text>
</comment>
<proteinExistence type="predicted"/>
<evidence type="ECO:0000313" key="4">
    <source>
        <dbReference type="EMBL" id="MBC5998633.1"/>
    </source>
</evidence>
<gene>
    <name evidence="4" type="primary">spoIID</name>
    <name evidence="4" type="ORF">H8876_01170</name>
</gene>
<dbReference type="Proteomes" id="UP000644115">
    <property type="component" value="Unassembled WGS sequence"/>
</dbReference>
<evidence type="ECO:0000256" key="1">
    <source>
        <dbReference type="SAM" id="MobiDB-lite"/>
    </source>
</evidence>
<keyword evidence="5" id="KW-1185">Reference proteome</keyword>
<feature type="transmembrane region" description="Helical" evidence="2">
    <location>
        <begin position="41"/>
        <end position="63"/>
    </location>
</feature>
<dbReference type="InterPro" id="IPR014225">
    <property type="entry name" value="Spore_II_D_firmicutes"/>
</dbReference>
<protein>
    <submittedName>
        <fullName evidence="4">Stage II sporulation protein D</fullName>
    </submittedName>
</protein>
<sequence>MYRRKHLRRTYRKNTRRTLRKTNTLFREILFFLQRLLRRPFVKTVLLIFVILTILLVPVPWLITKITPSADPGHFGKSSRTAPFALAEIPKKVTVWRTASHKTETVDFEDYVKGVVSSEMPSSFPLEALKAQSVAARTYSLGKIQKSETGGNPKSHPEAPVCDSTHCQVYQNPSDLKSIKGSSWMEDKDGWKKICKAADATCGQLLYYRGELVQQALFHSSSGGKTENCQDVFAASVPYLVSVDSPYEDEATHQNEQHTFTVENFAKKIRAYCPKIAFGDIKSSNIKIISRSTGGNVEKMQIGNGLIEGRTVREALELPSTNFTIKISAGKITFTSSGSGHGVGMSQYGASGMAKKGYDYKDILAHYYQGTEVW</sequence>
<dbReference type="NCBIfam" id="TIGR02669">
    <property type="entry name" value="SpoIID_LytB"/>
    <property type="match status" value="1"/>
</dbReference>
<dbReference type="AlphaFoldDB" id="A0A923N9K6"/>
<dbReference type="PANTHER" id="PTHR30032:SF4">
    <property type="entry name" value="AMIDASE ENHANCER"/>
    <property type="match status" value="1"/>
</dbReference>
<name>A0A923N9K6_9FIRM</name>
<dbReference type="NCBIfam" id="TIGR02870">
    <property type="entry name" value="spore_II_D"/>
    <property type="match status" value="1"/>
</dbReference>
<accession>A0A923N9K6</accession>
<dbReference type="GO" id="GO:0030288">
    <property type="term" value="C:outer membrane-bounded periplasmic space"/>
    <property type="evidence" value="ECO:0007669"/>
    <property type="project" value="TreeGrafter"/>
</dbReference>
<reference evidence="4" key="1">
    <citation type="submission" date="2020-08" db="EMBL/GenBank/DDBJ databases">
        <authorList>
            <person name="Liu C."/>
            <person name="Sun Q."/>
        </authorList>
    </citation>
    <scope>NUCLEOTIDE SEQUENCE</scope>
    <source>
        <strain evidence="4">BX16</strain>
    </source>
</reference>
<evidence type="ECO:0000313" key="5">
    <source>
        <dbReference type="Proteomes" id="UP000644115"/>
    </source>
</evidence>
<dbReference type="Pfam" id="PF08486">
    <property type="entry name" value="SpoIID"/>
    <property type="match status" value="1"/>
</dbReference>
<dbReference type="EMBL" id="JACRWC010000024">
    <property type="protein sequence ID" value="MBC5998633.1"/>
    <property type="molecule type" value="Genomic_DNA"/>
</dbReference>
<keyword evidence="2" id="KW-1133">Transmembrane helix</keyword>
<dbReference type="GO" id="GO:0030435">
    <property type="term" value="P:sporulation resulting in formation of a cellular spore"/>
    <property type="evidence" value="ECO:0007669"/>
    <property type="project" value="InterPro"/>
</dbReference>
<feature type="region of interest" description="Disordered" evidence="1">
    <location>
        <begin position="145"/>
        <end position="164"/>
    </location>
</feature>
<keyword evidence="2" id="KW-0472">Membrane</keyword>
<dbReference type="RefSeq" id="WP_249286194.1">
    <property type="nucleotide sequence ID" value="NZ_JACRWC010000024.1"/>
</dbReference>
<dbReference type="InterPro" id="IPR013693">
    <property type="entry name" value="SpoIID/LytB_N"/>
</dbReference>
<keyword evidence="2" id="KW-0812">Transmembrane</keyword>
<dbReference type="PANTHER" id="PTHR30032">
    <property type="entry name" value="N-ACETYLMURAMOYL-L-ALANINE AMIDASE-RELATED"/>
    <property type="match status" value="1"/>
</dbReference>
<dbReference type="InterPro" id="IPR013486">
    <property type="entry name" value="SpoIID/LytB"/>
</dbReference>
<feature type="domain" description="Sporulation stage II protein D amidase enhancer LytB N-terminal" evidence="3">
    <location>
        <begin position="101"/>
        <end position="208"/>
    </location>
</feature>